<dbReference type="AlphaFoldDB" id="A0A660HM34"/>
<organism evidence="3 4">
    <name type="scientific">Ziziphus jujuba witches'-broom phytoplasma</name>
    <dbReference type="NCBI Taxonomy" id="135727"/>
    <lineage>
        <taxon>Bacteria</taxon>
        <taxon>Bacillati</taxon>
        <taxon>Mycoplasmatota</taxon>
        <taxon>Mollicutes</taxon>
        <taxon>Acholeplasmatales</taxon>
        <taxon>Acholeplasmataceae</taxon>
        <taxon>Candidatus Phytoplasma</taxon>
        <taxon>16SrV (Elm yellows group)</taxon>
    </lineage>
</organism>
<reference evidence="3 4" key="1">
    <citation type="journal article" date="2018" name="BMC Genomics">
        <title>Comparative genome analysis of jujube witches'-broom Phytoplasma, an obligate pathogen that causes jujube witches'-broom disease.</title>
        <authorList>
            <person name="Wang J."/>
            <person name="Song L."/>
            <person name="Jiao Q."/>
            <person name="Yang S."/>
            <person name="Gao R."/>
            <person name="Lu X."/>
            <person name="Zhou G."/>
        </authorList>
    </citation>
    <scope>NUCLEOTIDE SEQUENCE [LARGE SCALE GENOMIC DNA]</scope>
    <source>
        <strain evidence="3">Jwb-nky</strain>
    </source>
</reference>
<proteinExistence type="predicted"/>
<gene>
    <name evidence="3" type="ORF">CWO85_00890</name>
</gene>
<sequence length="112" mass="13009">MVKLQNQFKIISICLFTFLGLFLITNNVHQIMAAPKKNHGKDIISSKEESKKDVKNFYELHNTLENYSEEDRNKIIQMLSNPEITKILEKKAKETKTQEKGSSSKKPNKKQK</sequence>
<evidence type="ECO:0000256" key="1">
    <source>
        <dbReference type="SAM" id="MobiDB-lite"/>
    </source>
</evidence>
<dbReference type="KEGG" id="pzi:CWO85_00890"/>
<dbReference type="EMBL" id="CP025121">
    <property type="protein sequence ID" value="AYJ01094.1"/>
    <property type="molecule type" value="Genomic_DNA"/>
</dbReference>
<keyword evidence="4" id="KW-1185">Reference proteome</keyword>
<evidence type="ECO:0000313" key="4">
    <source>
        <dbReference type="Proteomes" id="UP000272462"/>
    </source>
</evidence>
<dbReference type="SMR" id="A0A660HM34"/>
<name>A0A660HM34_ZIZJU</name>
<dbReference type="RefSeq" id="WP_121463825.1">
    <property type="nucleotide sequence ID" value="NZ_CP025121.1"/>
</dbReference>
<dbReference type="OrthoDB" id="386235at2"/>
<feature type="domain" description="Sequence-variable mosaic (SVM) signal sequence" evidence="2">
    <location>
        <begin position="1"/>
        <end position="33"/>
    </location>
</feature>
<evidence type="ECO:0000259" key="2">
    <source>
        <dbReference type="Pfam" id="PF12113"/>
    </source>
</evidence>
<feature type="compositionally biased region" description="Basic and acidic residues" evidence="1">
    <location>
        <begin position="88"/>
        <end position="99"/>
    </location>
</feature>
<accession>A0A660HM34</accession>
<dbReference type="Proteomes" id="UP000272462">
    <property type="component" value="Chromosome"/>
</dbReference>
<dbReference type="Pfam" id="PF12113">
    <property type="entry name" value="SVM_signal"/>
    <property type="match status" value="1"/>
</dbReference>
<dbReference type="InterPro" id="IPR021970">
    <property type="entry name" value="SVM_signal"/>
</dbReference>
<protein>
    <recommendedName>
        <fullName evidence="2">Sequence-variable mosaic (SVM) signal sequence domain-containing protein</fullName>
    </recommendedName>
</protein>
<evidence type="ECO:0000313" key="3">
    <source>
        <dbReference type="EMBL" id="AYJ01094.1"/>
    </source>
</evidence>
<feature type="region of interest" description="Disordered" evidence="1">
    <location>
        <begin position="88"/>
        <end position="112"/>
    </location>
</feature>